<dbReference type="EMBL" id="LMWY01000046">
    <property type="protein sequence ID" value="KUN95678.1"/>
    <property type="molecule type" value="Genomic_DNA"/>
</dbReference>
<dbReference type="RefSeq" id="WP_062723294.1">
    <property type="nucleotide sequence ID" value="NZ_KQ948937.1"/>
</dbReference>
<dbReference type="Proteomes" id="UP000053429">
    <property type="component" value="Unassembled WGS sequence"/>
</dbReference>
<evidence type="ECO:0000313" key="2">
    <source>
        <dbReference type="EMBL" id="KUN95678.1"/>
    </source>
</evidence>
<feature type="chain" id="PRO_5007107323" description="Secreted protein" evidence="1">
    <location>
        <begin position="40"/>
        <end position="212"/>
    </location>
</feature>
<evidence type="ECO:0000256" key="1">
    <source>
        <dbReference type="SAM" id="SignalP"/>
    </source>
</evidence>
<protein>
    <recommendedName>
        <fullName evidence="4">Secreted protein</fullName>
    </recommendedName>
</protein>
<gene>
    <name evidence="2" type="ORF">AQJ67_34535</name>
</gene>
<comment type="caution">
    <text evidence="2">The sequence shown here is derived from an EMBL/GenBank/DDBJ whole genome shotgun (WGS) entry which is preliminary data.</text>
</comment>
<feature type="signal peptide" evidence="1">
    <location>
        <begin position="1"/>
        <end position="39"/>
    </location>
</feature>
<proteinExistence type="predicted"/>
<name>A0A101TNR9_9ACTN</name>
<dbReference type="AlphaFoldDB" id="A0A101TNR9"/>
<reference evidence="2 3" key="1">
    <citation type="submission" date="2015-10" db="EMBL/GenBank/DDBJ databases">
        <title>Draft genome sequence of Streptomyces caeruleatus NRRL B-24802, type strain for the species Streptomyces caeruleatus.</title>
        <authorList>
            <person name="Ruckert C."/>
            <person name="Winkler A."/>
            <person name="Kalinowski J."/>
            <person name="Kampfer P."/>
            <person name="Glaeser S."/>
        </authorList>
    </citation>
    <scope>NUCLEOTIDE SEQUENCE [LARGE SCALE GENOMIC DNA]</scope>
    <source>
        <strain evidence="2 3">NRRL B-24802</strain>
    </source>
</reference>
<evidence type="ECO:0000313" key="3">
    <source>
        <dbReference type="Proteomes" id="UP000053429"/>
    </source>
</evidence>
<dbReference type="STRING" id="661399.AQJ67_34535"/>
<sequence>MAFALRKRNSGKRVSARTAGMVAALTVGASLLTAPQALADSDPGPVNLLKACDWASLCKFHPQSYWTYTGPRHKVGDVLFNCGSQTNSTAVTWEDTTSSSNSAGISTSLEYKFLDAFEAEIQTSYSHTWSRSHTDRQMTTVNVPRRGVGWIERGVGKQQATGWWEIQFKKRYYGHFDWYVYNYKESGWRSTYGYINTKDRAMTSGEWNQHCR</sequence>
<keyword evidence="1" id="KW-0732">Signal</keyword>
<keyword evidence="3" id="KW-1185">Reference proteome</keyword>
<evidence type="ECO:0008006" key="4">
    <source>
        <dbReference type="Google" id="ProtNLM"/>
    </source>
</evidence>
<accession>A0A101TNR9</accession>
<dbReference type="OrthoDB" id="5124470at2"/>
<organism evidence="2 3">
    <name type="scientific">Streptomyces caeruleatus</name>
    <dbReference type="NCBI Taxonomy" id="661399"/>
    <lineage>
        <taxon>Bacteria</taxon>
        <taxon>Bacillati</taxon>
        <taxon>Actinomycetota</taxon>
        <taxon>Actinomycetes</taxon>
        <taxon>Kitasatosporales</taxon>
        <taxon>Streptomycetaceae</taxon>
        <taxon>Streptomyces</taxon>
    </lineage>
</organism>